<dbReference type="RefSeq" id="WP_143436359.1">
    <property type="nucleotide sequence ID" value="NZ_MTSE01000002.1"/>
</dbReference>
<evidence type="ECO:0000313" key="1">
    <source>
        <dbReference type="EMBL" id="OUJ75149.1"/>
    </source>
</evidence>
<protein>
    <submittedName>
        <fullName evidence="1">Uncharacterized protein</fullName>
    </submittedName>
</protein>
<evidence type="ECO:0000313" key="2">
    <source>
        <dbReference type="Proteomes" id="UP000194873"/>
    </source>
</evidence>
<sequence length="66" mass="7113">MPSTVRGGYGYASGKSSLKVSEVEVLGPTTTRANKKEKEDNACSLVAHARRLHTDDHALHTTTSML</sequence>
<dbReference type="EMBL" id="MTSE01000002">
    <property type="protein sequence ID" value="OUJ75149.1"/>
    <property type="molecule type" value="Genomic_DNA"/>
</dbReference>
<accession>A0A243WH68</accession>
<organism evidence="1 2">
    <name type="scientific">Hymenobacter crusticola</name>
    <dbReference type="NCBI Taxonomy" id="1770526"/>
    <lineage>
        <taxon>Bacteria</taxon>
        <taxon>Pseudomonadati</taxon>
        <taxon>Bacteroidota</taxon>
        <taxon>Cytophagia</taxon>
        <taxon>Cytophagales</taxon>
        <taxon>Hymenobacteraceae</taxon>
        <taxon>Hymenobacter</taxon>
    </lineage>
</organism>
<proteinExistence type="predicted"/>
<gene>
    <name evidence="1" type="ORF">BXP70_03745</name>
</gene>
<keyword evidence="2" id="KW-1185">Reference proteome</keyword>
<reference evidence="1 2" key="1">
    <citation type="submission" date="2017-01" db="EMBL/GenBank/DDBJ databases">
        <title>A new Hymenobacter.</title>
        <authorList>
            <person name="Liang Y."/>
            <person name="Feng F."/>
        </authorList>
    </citation>
    <scope>NUCLEOTIDE SEQUENCE [LARGE SCALE GENOMIC DNA]</scope>
    <source>
        <strain evidence="1">MIMBbqt21</strain>
    </source>
</reference>
<comment type="caution">
    <text evidence="1">The sequence shown here is derived from an EMBL/GenBank/DDBJ whole genome shotgun (WGS) entry which is preliminary data.</text>
</comment>
<dbReference type="Proteomes" id="UP000194873">
    <property type="component" value="Unassembled WGS sequence"/>
</dbReference>
<name>A0A243WH68_9BACT</name>
<dbReference type="AlphaFoldDB" id="A0A243WH68"/>